<protein>
    <submittedName>
        <fullName evidence="2">Uncharacterized protein</fullName>
    </submittedName>
</protein>
<keyword evidence="1" id="KW-1133">Transmembrane helix</keyword>
<sequence length="344" mass="37851">MNAQVETPVEARAVTPRRHPFPTLLRREYWEHRGGFLWAPVIAGGVSLLLTMIFAVVASVMARKAVAEGELEIDGVTINGLDLSLITSQMSAHDLQQLGDAFDASLLMASSWPFIVMAFVVFFYCLGALYDDRKDRSVLFWKSLPVSDRDTVLSKVVSAALVAPLLATAAALATMVLFAVIVSVLVVMHGGNAFQLVWASGGPFRMAAFVVAAIPVYAVWALPTIGWLLLCSAWAKGKPFLWAIVVPVLLGVFVWWFEVMGYFGLQADWFWQNVVARMLLSVVPAGWMDAVNLHGIDAPGDLRDVLNLRTLYSTFLSPKMWIGAVAGALMIAIAVRLRRWREEI</sequence>
<dbReference type="AlphaFoldDB" id="A0A4Z1RBE3"/>
<keyword evidence="1" id="KW-0472">Membrane</keyword>
<feature type="transmembrane region" description="Helical" evidence="1">
    <location>
        <begin position="159"/>
        <end position="186"/>
    </location>
</feature>
<proteinExistence type="predicted"/>
<dbReference type="EMBL" id="SPUH01000001">
    <property type="protein sequence ID" value="TKS54088.1"/>
    <property type="molecule type" value="Genomic_DNA"/>
</dbReference>
<reference evidence="2 3" key="1">
    <citation type="submission" date="2019-01" db="EMBL/GenBank/DDBJ databases">
        <authorList>
            <person name="Zhang S."/>
        </authorList>
    </citation>
    <scope>NUCLEOTIDE SEQUENCE [LARGE SCALE GENOMIC DNA]</scope>
    <source>
        <strain evidence="2 3">1626</strain>
    </source>
</reference>
<comment type="caution">
    <text evidence="2">The sequence shown here is derived from an EMBL/GenBank/DDBJ whole genome shotgun (WGS) entry which is preliminary data.</text>
</comment>
<accession>A0A4Z1RBE3</accession>
<name>A0A4Z1RBE3_9GAMM</name>
<keyword evidence="3" id="KW-1185">Reference proteome</keyword>
<gene>
    <name evidence="2" type="ORF">E4582_04410</name>
</gene>
<feature type="transmembrane region" description="Helical" evidence="1">
    <location>
        <begin position="240"/>
        <end position="257"/>
    </location>
</feature>
<evidence type="ECO:0000313" key="2">
    <source>
        <dbReference type="EMBL" id="TKS54088.1"/>
    </source>
</evidence>
<feature type="transmembrane region" description="Helical" evidence="1">
    <location>
        <begin position="112"/>
        <end position="130"/>
    </location>
</feature>
<feature type="transmembrane region" description="Helical" evidence="1">
    <location>
        <begin position="206"/>
        <end position="228"/>
    </location>
</feature>
<feature type="transmembrane region" description="Helical" evidence="1">
    <location>
        <begin position="36"/>
        <end position="62"/>
    </location>
</feature>
<organism evidence="2 3">
    <name type="scientific">Luteimonas yindakuii</name>
    <dbReference type="NCBI Taxonomy" id="2565782"/>
    <lineage>
        <taxon>Bacteria</taxon>
        <taxon>Pseudomonadati</taxon>
        <taxon>Pseudomonadota</taxon>
        <taxon>Gammaproteobacteria</taxon>
        <taxon>Lysobacterales</taxon>
        <taxon>Lysobacteraceae</taxon>
        <taxon>Luteimonas</taxon>
    </lineage>
</organism>
<feature type="transmembrane region" description="Helical" evidence="1">
    <location>
        <begin position="320"/>
        <end position="337"/>
    </location>
</feature>
<keyword evidence="1" id="KW-0812">Transmembrane</keyword>
<dbReference type="Proteomes" id="UP000298681">
    <property type="component" value="Unassembled WGS sequence"/>
</dbReference>
<evidence type="ECO:0000313" key="3">
    <source>
        <dbReference type="Proteomes" id="UP000298681"/>
    </source>
</evidence>
<dbReference type="RefSeq" id="WP_134673469.1">
    <property type="nucleotide sequence ID" value="NZ_SPUH01000001.1"/>
</dbReference>
<evidence type="ECO:0000256" key="1">
    <source>
        <dbReference type="SAM" id="Phobius"/>
    </source>
</evidence>